<name>A0AAE3VBE9_9FIRM</name>
<dbReference type="AlphaFoldDB" id="A0AAE3VBE9"/>
<comment type="similarity">
    <text evidence="1">Belongs to the carbohydrate kinase PfkB family.</text>
</comment>
<organism evidence="5 6">
    <name type="scientific">Moryella indoligenes</name>
    <dbReference type="NCBI Taxonomy" id="371674"/>
    <lineage>
        <taxon>Bacteria</taxon>
        <taxon>Bacillati</taxon>
        <taxon>Bacillota</taxon>
        <taxon>Clostridia</taxon>
        <taxon>Lachnospirales</taxon>
        <taxon>Lachnospiraceae</taxon>
        <taxon>Moryella</taxon>
    </lineage>
</organism>
<keyword evidence="2 5" id="KW-0808">Transferase</keyword>
<protein>
    <submittedName>
        <fullName evidence="5">2-dehydro-3-deoxygluconokinase</fullName>
        <ecNumber evidence="5">2.7.1.45</ecNumber>
    </submittedName>
</protein>
<evidence type="ECO:0000256" key="3">
    <source>
        <dbReference type="ARBA" id="ARBA00022777"/>
    </source>
</evidence>
<sequence>MRHDSEKRAFDLLTMGEIMLRLSPPRHTRLSDSEIFEKHAGGAELNVAAGVSQLGLRSAILTKLPDTALGSYLKNRIRFMGVSDDYLIYDHSPEARLGLYYYEGGAYPRKPSVIYDRQNSSINRLSVEELPEDIWTAARMFHTTGITLALSPALRRITLDAVRRFHAHGTFISFDVNYRANLWSEEEARETIREILPLVDVLFISEETSRRMFQKTGELKDIMKSFAEEFDIRIIASTQRTVYSPRVHDFSSVVYDAAEAQFHTESPYRNIDVIDRIGSGDAFVAGALFGLIKYKSAERAMQFGNAISSFKDTVPGDLISTSFDEISSIIRQHQGNGSNSEMNR</sequence>
<gene>
    <name evidence="5" type="ORF">J2S20_001911</name>
</gene>
<dbReference type="Pfam" id="PF00294">
    <property type="entry name" value="PfkB"/>
    <property type="match status" value="1"/>
</dbReference>
<accession>A0AAE3VBE9</accession>
<feature type="domain" description="Carbohydrate kinase PfkB" evidence="4">
    <location>
        <begin position="12"/>
        <end position="316"/>
    </location>
</feature>
<evidence type="ECO:0000313" key="6">
    <source>
        <dbReference type="Proteomes" id="UP001241537"/>
    </source>
</evidence>
<dbReference type="Gene3D" id="3.40.1190.20">
    <property type="match status" value="1"/>
</dbReference>
<evidence type="ECO:0000256" key="2">
    <source>
        <dbReference type="ARBA" id="ARBA00022679"/>
    </source>
</evidence>
<evidence type="ECO:0000256" key="1">
    <source>
        <dbReference type="ARBA" id="ARBA00010688"/>
    </source>
</evidence>
<dbReference type="GO" id="GO:0008673">
    <property type="term" value="F:2-dehydro-3-deoxygluconokinase activity"/>
    <property type="evidence" value="ECO:0007669"/>
    <property type="project" value="UniProtKB-EC"/>
</dbReference>
<dbReference type="PANTHER" id="PTHR43085:SF57">
    <property type="entry name" value="CARBOHYDRATE KINASE PFKB DOMAIN-CONTAINING PROTEIN"/>
    <property type="match status" value="1"/>
</dbReference>
<comment type="caution">
    <text evidence="5">The sequence shown here is derived from an EMBL/GenBank/DDBJ whole genome shotgun (WGS) entry which is preliminary data.</text>
</comment>
<dbReference type="InterPro" id="IPR011611">
    <property type="entry name" value="PfkB_dom"/>
</dbReference>
<dbReference type="PANTHER" id="PTHR43085">
    <property type="entry name" value="HEXOKINASE FAMILY MEMBER"/>
    <property type="match status" value="1"/>
</dbReference>
<evidence type="ECO:0000259" key="4">
    <source>
        <dbReference type="Pfam" id="PF00294"/>
    </source>
</evidence>
<dbReference type="EC" id="2.7.1.45" evidence="5"/>
<evidence type="ECO:0000313" key="5">
    <source>
        <dbReference type="EMBL" id="MDQ0153201.1"/>
    </source>
</evidence>
<dbReference type="EMBL" id="JAUSTO010000014">
    <property type="protein sequence ID" value="MDQ0153201.1"/>
    <property type="molecule type" value="Genomic_DNA"/>
</dbReference>
<dbReference type="InterPro" id="IPR029056">
    <property type="entry name" value="Ribokinase-like"/>
</dbReference>
<proteinExistence type="inferred from homology"/>
<dbReference type="SUPFAM" id="SSF53613">
    <property type="entry name" value="Ribokinase-like"/>
    <property type="match status" value="1"/>
</dbReference>
<dbReference type="InterPro" id="IPR050306">
    <property type="entry name" value="PfkB_Carbo_kinase"/>
</dbReference>
<keyword evidence="6" id="KW-1185">Reference proteome</keyword>
<dbReference type="Proteomes" id="UP001241537">
    <property type="component" value="Unassembled WGS sequence"/>
</dbReference>
<reference evidence="5" key="1">
    <citation type="submission" date="2023-07" db="EMBL/GenBank/DDBJ databases">
        <title>Genomic Encyclopedia of Type Strains, Phase IV (KMG-IV): sequencing the most valuable type-strain genomes for metagenomic binning, comparative biology and taxonomic classification.</title>
        <authorList>
            <person name="Goeker M."/>
        </authorList>
    </citation>
    <scope>NUCLEOTIDE SEQUENCE</scope>
    <source>
        <strain evidence="5">DSM 19659</strain>
    </source>
</reference>
<dbReference type="CDD" id="cd01166">
    <property type="entry name" value="KdgK"/>
    <property type="match status" value="1"/>
</dbReference>
<keyword evidence="3" id="KW-0418">Kinase</keyword>